<comment type="similarity">
    <text evidence="2">Belongs to the periplasmic pilus chaperone family.</text>
</comment>
<keyword evidence="11" id="KW-1185">Reference proteome</keyword>
<dbReference type="SUPFAM" id="SSF49354">
    <property type="entry name" value="PapD-like"/>
    <property type="match status" value="1"/>
</dbReference>
<dbReference type="EMBL" id="JAMHKS010000073">
    <property type="protein sequence ID" value="MCU6678492.1"/>
    <property type="molecule type" value="Genomic_DNA"/>
</dbReference>
<dbReference type="RefSeq" id="WP_262662941.1">
    <property type="nucleotide sequence ID" value="NZ_JAMHKS010000073.1"/>
</dbReference>
<feature type="domain" description="Pili assembly chaperone N-terminal" evidence="8">
    <location>
        <begin position="23"/>
        <end position="138"/>
    </location>
</feature>
<keyword evidence="5" id="KW-0143">Chaperone</keyword>
<evidence type="ECO:0000256" key="2">
    <source>
        <dbReference type="ARBA" id="ARBA00007399"/>
    </source>
</evidence>
<gene>
    <name evidence="10" type="ORF">M8318_12525</name>
</gene>
<dbReference type="InterPro" id="IPR013783">
    <property type="entry name" value="Ig-like_fold"/>
</dbReference>
<dbReference type="InterPro" id="IPR016148">
    <property type="entry name" value="Pili_assmbl_chaperone_C"/>
</dbReference>
<accession>A0ABT2RC72</accession>
<keyword evidence="6" id="KW-0393">Immunoglobulin domain</keyword>
<sequence length="228" mass="25430">MRSISQLSIILSLFLISAFASAGVQIGTTRIIFIEGKKEASVSLDNQDSTPYLIKSWAENDKIAGSHFMVTPPLFRLEGKQKNVVRIFKLDGALPADRESLFFFNTTAIPASTEDTSRNTLQIAVRTKLKLIFRPKALKDEMPVNYAGKLTWQKKNNAITVSNPSPYYINFMSVKVNNLPVELKETNYVAPFSSTTYELNNAKMGSGKIEWIAINDFGGQSDTYQSTL</sequence>
<dbReference type="InterPro" id="IPR008962">
    <property type="entry name" value="PapD-like_sf"/>
</dbReference>
<dbReference type="InterPro" id="IPR036316">
    <property type="entry name" value="Pili_assmbl_chap_C_dom_sf"/>
</dbReference>
<dbReference type="Pfam" id="PF00345">
    <property type="entry name" value="PapD_N"/>
    <property type="match status" value="1"/>
</dbReference>
<dbReference type="Pfam" id="PF02753">
    <property type="entry name" value="PapD_C"/>
    <property type="match status" value="1"/>
</dbReference>
<evidence type="ECO:0000313" key="11">
    <source>
        <dbReference type="Proteomes" id="UP001062027"/>
    </source>
</evidence>
<evidence type="ECO:0000259" key="9">
    <source>
        <dbReference type="Pfam" id="PF02753"/>
    </source>
</evidence>
<proteinExistence type="inferred from homology"/>
<dbReference type="InterPro" id="IPR050643">
    <property type="entry name" value="Periplasmic_pilus_chap"/>
</dbReference>
<organism evidence="10 11">
    <name type="scientific">Leclercia tamurae</name>
    <dbReference type="NCBI Taxonomy" id="2926467"/>
    <lineage>
        <taxon>Bacteria</taxon>
        <taxon>Pseudomonadati</taxon>
        <taxon>Pseudomonadota</taxon>
        <taxon>Gammaproteobacteria</taxon>
        <taxon>Enterobacterales</taxon>
        <taxon>Enterobacteriaceae</taxon>
        <taxon>Leclercia</taxon>
    </lineage>
</organism>
<dbReference type="PANTHER" id="PTHR30251:SF9">
    <property type="entry name" value="CHAPERONE PROTEIN CAF1M"/>
    <property type="match status" value="1"/>
</dbReference>
<protein>
    <submittedName>
        <fullName evidence="10">Molecular chaperone</fullName>
    </submittedName>
</protein>
<keyword evidence="4" id="KW-0574">Periplasm</keyword>
<dbReference type="SUPFAM" id="SSF49584">
    <property type="entry name" value="Periplasmic chaperone C-domain"/>
    <property type="match status" value="1"/>
</dbReference>
<feature type="chain" id="PRO_5046192052" evidence="7">
    <location>
        <begin position="23"/>
        <end position="228"/>
    </location>
</feature>
<evidence type="ECO:0000256" key="4">
    <source>
        <dbReference type="ARBA" id="ARBA00022764"/>
    </source>
</evidence>
<dbReference type="InterPro" id="IPR001829">
    <property type="entry name" value="Pili_assmbl_chaperone_bac"/>
</dbReference>
<evidence type="ECO:0000256" key="6">
    <source>
        <dbReference type="ARBA" id="ARBA00023319"/>
    </source>
</evidence>
<evidence type="ECO:0000313" key="10">
    <source>
        <dbReference type="EMBL" id="MCU6678492.1"/>
    </source>
</evidence>
<keyword evidence="3 7" id="KW-0732">Signal</keyword>
<dbReference type="PRINTS" id="PR00969">
    <property type="entry name" value="CHAPERONPILI"/>
</dbReference>
<evidence type="ECO:0000256" key="3">
    <source>
        <dbReference type="ARBA" id="ARBA00022729"/>
    </source>
</evidence>
<comment type="subcellular location">
    <subcellularLocation>
        <location evidence="1">Periplasm</location>
    </subcellularLocation>
</comment>
<evidence type="ECO:0000259" key="8">
    <source>
        <dbReference type="Pfam" id="PF00345"/>
    </source>
</evidence>
<dbReference type="Proteomes" id="UP001062027">
    <property type="component" value="Unassembled WGS sequence"/>
</dbReference>
<dbReference type="Gene3D" id="2.60.40.10">
    <property type="entry name" value="Immunoglobulins"/>
    <property type="match status" value="2"/>
</dbReference>
<comment type="caution">
    <text evidence="10">The sequence shown here is derived from an EMBL/GenBank/DDBJ whole genome shotgun (WGS) entry which is preliminary data.</text>
</comment>
<feature type="domain" description="Pili assembly chaperone C-terminal" evidence="9">
    <location>
        <begin position="161"/>
        <end position="221"/>
    </location>
</feature>
<evidence type="ECO:0000256" key="5">
    <source>
        <dbReference type="ARBA" id="ARBA00023186"/>
    </source>
</evidence>
<dbReference type="InterPro" id="IPR016147">
    <property type="entry name" value="Pili_assmbl_chaperone_N"/>
</dbReference>
<feature type="signal peptide" evidence="7">
    <location>
        <begin position="1"/>
        <end position="22"/>
    </location>
</feature>
<dbReference type="PANTHER" id="PTHR30251">
    <property type="entry name" value="PILUS ASSEMBLY CHAPERONE"/>
    <property type="match status" value="1"/>
</dbReference>
<evidence type="ECO:0000256" key="1">
    <source>
        <dbReference type="ARBA" id="ARBA00004418"/>
    </source>
</evidence>
<reference evidence="10" key="1">
    <citation type="submission" date="2022-05" db="EMBL/GenBank/DDBJ databases">
        <title>Description of a novel species of Leclercia; Leclercia tamurae and the Proposal for a Novel Genus Silvania gen. nov. Containing Two Novel Species Silvania hatchlandensis sp. nov. and Silvania confinis sp. nov. Isolated from the Rhizosphere of Oak.</title>
        <authorList>
            <person name="Maddock D.W."/>
            <person name="Brady C.L."/>
            <person name="Denman S."/>
            <person name="Arnold D."/>
        </authorList>
    </citation>
    <scope>NUCLEOTIDE SEQUENCE</scope>
    <source>
        <strain evidence="10">H6S3</strain>
    </source>
</reference>
<evidence type="ECO:0000256" key="7">
    <source>
        <dbReference type="SAM" id="SignalP"/>
    </source>
</evidence>
<name>A0ABT2RC72_9ENTR</name>